<feature type="coiled-coil region" evidence="1">
    <location>
        <begin position="35"/>
        <end position="62"/>
    </location>
</feature>
<evidence type="ECO:0000256" key="2">
    <source>
        <dbReference type="SAM" id="MobiDB-lite"/>
    </source>
</evidence>
<evidence type="ECO:0000256" key="1">
    <source>
        <dbReference type="SAM" id="Coils"/>
    </source>
</evidence>
<name>A0AAU9TG98_EUPED</name>
<reference evidence="3" key="1">
    <citation type="submission" date="2022-03" db="EMBL/GenBank/DDBJ databases">
        <authorList>
            <person name="Tunstrom K."/>
        </authorList>
    </citation>
    <scope>NUCLEOTIDE SEQUENCE</scope>
</reference>
<gene>
    <name evidence="3" type="ORF">EEDITHA_LOCUS440</name>
</gene>
<feature type="region of interest" description="Disordered" evidence="2">
    <location>
        <begin position="187"/>
        <end position="219"/>
    </location>
</feature>
<comment type="caution">
    <text evidence="3">The sequence shown here is derived from an EMBL/GenBank/DDBJ whole genome shotgun (WGS) entry which is preliminary data.</text>
</comment>
<evidence type="ECO:0008006" key="5">
    <source>
        <dbReference type="Google" id="ProtNLM"/>
    </source>
</evidence>
<dbReference type="EMBL" id="CAKOGL010000001">
    <property type="protein sequence ID" value="CAH2083810.1"/>
    <property type="molecule type" value="Genomic_DNA"/>
</dbReference>
<sequence>MEGQFQILFDKMKIEMQNQTIALTNTIMEKIDEKLKPILEENRILKIKIENLEKKVEYLERDKKINNIIIHGLKEDEKSIPELLNKVKKHFSDELNFTLEDWEVNKIYRIGKASDNKPRPTVLALVCGWKKSEIMRNKKKLRELYITEDYSKEILEKRKALQPMLIEERKKGNFAYIKYDKLVVKKNPNTNDKRKREISNSPKNDAHPRKQQSLNSSGSYRKNAFDMMRMRSNSFSTTSNTINQ</sequence>
<accession>A0AAU9TG98</accession>
<keyword evidence="4" id="KW-1185">Reference proteome</keyword>
<evidence type="ECO:0000313" key="3">
    <source>
        <dbReference type="EMBL" id="CAH2083810.1"/>
    </source>
</evidence>
<keyword evidence="1" id="KW-0175">Coiled coil</keyword>
<evidence type="ECO:0000313" key="4">
    <source>
        <dbReference type="Proteomes" id="UP001153954"/>
    </source>
</evidence>
<dbReference type="Proteomes" id="UP001153954">
    <property type="component" value="Unassembled WGS sequence"/>
</dbReference>
<organism evidence="3 4">
    <name type="scientific">Euphydryas editha</name>
    <name type="common">Edith's checkerspot</name>
    <dbReference type="NCBI Taxonomy" id="104508"/>
    <lineage>
        <taxon>Eukaryota</taxon>
        <taxon>Metazoa</taxon>
        <taxon>Ecdysozoa</taxon>
        <taxon>Arthropoda</taxon>
        <taxon>Hexapoda</taxon>
        <taxon>Insecta</taxon>
        <taxon>Pterygota</taxon>
        <taxon>Neoptera</taxon>
        <taxon>Endopterygota</taxon>
        <taxon>Lepidoptera</taxon>
        <taxon>Glossata</taxon>
        <taxon>Ditrysia</taxon>
        <taxon>Papilionoidea</taxon>
        <taxon>Nymphalidae</taxon>
        <taxon>Nymphalinae</taxon>
        <taxon>Euphydryas</taxon>
    </lineage>
</organism>
<dbReference type="AlphaFoldDB" id="A0AAU9TG98"/>
<protein>
    <recommendedName>
        <fullName evidence="5">Endonuclease-reverse transcriptase</fullName>
    </recommendedName>
</protein>
<proteinExistence type="predicted"/>
<feature type="compositionally biased region" description="Basic and acidic residues" evidence="2">
    <location>
        <begin position="191"/>
        <end position="208"/>
    </location>
</feature>
<dbReference type="Gene3D" id="3.30.70.1820">
    <property type="entry name" value="L1 transposable element, RRM domain"/>
    <property type="match status" value="1"/>
</dbReference>